<reference evidence="3" key="1">
    <citation type="journal article" date="2019" name="Int. J. Syst. Evol. Microbiol.">
        <title>The Global Catalogue of Microorganisms (GCM) 10K type strain sequencing project: providing services to taxonomists for standard genome sequencing and annotation.</title>
        <authorList>
            <consortium name="The Broad Institute Genomics Platform"/>
            <consortium name="The Broad Institute Genome Sequencing Center for Infectious Disease"/>
            <person name="Wu L."/>
            <person name="Ma J."/>
        </authorList>
    </citation>
    <scope>NUCLEOTIDE SEQUENCE [LARGE SCALE GENOMIC DNA]</scope>
    <source>
        <strain evidence="3">JCM 18952</strain>
    </source>
</reference>
<dbReference type="EMBL" id="BAABLK010000094">
    <property type="protein sequence ID" value="GAA5229096.1"/>
    <property type="molecule type" value="Genomic_DNA"/>
</dbReference>
<protein>
    <submittedName>
        <fullName evidence="2">TfoX/Sxy family protein</fullName>
    </submittedName>
</protein>
<proteinExistence type="predicted"/>
<dbReference type="SUPFAM" id="SSF159894">
    <property type="entry name" value="YgaC/TfoX-N like"/>
    <property type="match status" value="1"/>
</dbReference>
<gene>
    <name evidence="2" type="ORF">GCM10025778_36350</name>
</gene>
<dbReference type="Gene3D" id="3.30.1460.30">
    <property type="entry name" value="YgaC/TfoX-N like chaperone"/>
    <property type="match status" value="1"/>
</dbReference>
<name>A0ABP9TSG2_9MICC</name>
<dbReference type="Proteomes" id="UP001501257">
    <property type="component" value="Unassembled WGS sequence"/>
</dbReference>
<evidence type="ECO:0000259" key="1">
    <source>
        <dbReference type="Pfam" id="PF04993"/>
    </source>
</evidence>
<comment type="caution">
    <text evidence="2">The sequence shown here is derived from an EMBL/GenBank/DDBJ whole genome shotgun (WGS) entry which is preliminary data.</text>
</comment>
<organism evidence="2 3">
    <name type="scientific">Paeniglutamicibacter antarcticus</name>
    <dbReference type="NCBI Taxonomy" id="494023"/>
    <lineage>
        <taxon>Bacteria</taxon>
        <taxon>Bacillati</taxon>
        <taxon>Actinomycetota</taxon>
        <taxon>Actinomycetes</taxon>
        <taxon>Micrococcales</taxon>
        <taxon>Micrococcaceae</taxon>
        <taxon>Paeniglutamicibacter</taxon>
    </lineage>
</organism>
<keyword evidence="3" id="KW-1185">Reference proteome</keyword>
<feature type="domain" description="TfoX N-terminal" evidence="1">
    <location>
        <begin position="7"/>
        <end position="95"/>
    </location>
</feature>
<evidence type="ECO:0000313" key="2">
    <source>
        <dbReference type="EMBL" id="GAA5229096.1"/>
    </source>
</evidence>
<dbReference type="Pfam" id="PF04993">
    <property type="entry name" value="TfoX_N"/>
    <property type="match status" value="1"/>
</dbReference>
<sequence length="100" mass="11037">MHRVRDAMASLPNVREVRMFGGLSFMVDARLSVSASIDGNLLVRIAPADYDELCQRGGKPAYMGKGRPMGPGWLTVPFEHLQDDGELAYWINVGIDSRDA</sequence>
<evidence type="ECO:0000313" key="3">
    <source>
        <dbReference type="Proteomes" id="UP001501257"/>
    </source>
</evidence>
<accession>A0ABP9TSG2</accession>
<dbReference type="InterPro" id="IPR007076">
    <property type="entry name" value="TfoX_N"/>
</dbReference>